<evidence type="ECO:0000256" key="7">
    <source>
        <dbReference type="ARBA" id="ARBA00022741"/>
    </source>
</evidence>
<keyword evidence="17" id="KW-1185">Reference proteome</keyword>
<protein>
    <recommendedName>
        <fullName evidence="3">non-specific serine/threonine protein kinase</fullName>
        <ecNumber evidence="3">2.7.11.1</ecNumber>
    </recommendedName>
</protein>
<dbReference type="Gene3D" id="1.10.510.10">
    <property type="entry name" value="Transferase(Phosphotransferase) domain 1"/>
    <property type="match status" value="1"/>
</dbReference>
<keyword evidence="9 13" id="KW-0067">ATP-binding</keyword>
<dbReference type="SUPFAM" id="SSF56112">
    <property type="entry name" value="Protein kinase-like (PK-like)"/>
    <property type="match status" value="1"/>
</dbReference>
<keyword evidence="8 16" id="KW-0418">Kinase</keyword>
<dbReference type="PANTHER" id="PTHR44984:SF1">
    <property type="entry name" value="SERINE_THREONINE-PROTEIN KINASE NEK3"/>
    <property type="match status" value="1"/>
</dbReference>
<dbReference type="PROSITE" id="PS00108">
    <property type="entry name" value="PROTEIN_KINASE_ST"/>
    <property type="match status" value="1"/>
</dbReference>
<evidence type="ECO:0000256" key="2">
    <source>
        <dbReference type="ARBA" id="ARBA00010886"/>
    </source>
</evidence>
<keyword evidence="10" id="KW-0460">Magnesium</keyword>
<evidence type="ECO:0000256" key="10">
    <source>
        <dbReference type="ARBA" id="ARBA00022842"/>
    </source>
</evidence>
<keyword evidence="4" id="KW-0723">Serine/threonine-protein kinase</keyword>
<dbReference type="InterPro" id="IPR017441">
    <property type="entry name" value="Protein_kinase_ATP_BS"/>
</dbReference>
<evidence type="ECO:0000256" key="8">
    <source>
        <dbReference type="ARBA" id="ARBA00022777"/>
    </source>
</evidence>
<dbReference type="GO" id="GO:0046872">
    <property type="term" value="F:metal ion binding"/>
    <property type="evidence" value="ECO:0007669"/>
    <property type="project" value="UniProtKB-KW"/>
</dbReference>
<dbReference type="GO" id="GO:0005524">
    <property type="term" value="F:ATP binding"/>
    <property type="evidence" value="ECO:0007669"/>
    <property type="project" value="UniProtKB-UniRule"/>
</dbReference>
<evidence type="ECO:0000256" key="1">
    <source>
        <dbReference type="ARBA" id="ARBA00001946"/>
    </source>
</evidence>
<evidence type="ECO:0000256" key="5">
    <source>
        <dbReference type="ARBA" id="ARBA00022679"/>
    </source>
</evidence>
<comment type="caution">
    <text evidence="16">The sequence shown here is derived from an EMBL/GenBank/DDBJ whole genome shotgun (WGS) entry which is preliminary data.</text>
</comment>
<dbReference type="Pfam" id="PF00069">
    <property type="entry name" value="Pkinase"/>
    <property type="match status" value="1"/>
</dbReference>
<dbReference type="GO" id="GO:0004674">
    <property type="term" value="F:protein serine/threonine kinase activity"/>
    <property type="evidence" value="ECO:0007669"/>
    <property type="project" value="UniProtKB-KW"/>
</dbReference>
<keyword evidence="7 13" id="KW-0547">Nucleotide-binding</keyword>
<reference evidence="16" key="1">
    <citation type="submission" date="2022-02" db="EMBL/GenBank/DDBJ databases">
        <title>Atlantic sturgeon de novo genome assembly.</title>
        <authorList>
            <person name="Stock M."/>
            <person name="Klopp C."/>
            <person name="Guiguen Y."/>
            <person name="Cabau C."/>
            <person name="Parinello H."/>
            <person name="Santidrian Yebra-Pimentel E."/>
            <person name="Kuhl H."/>
            <person name="Dirks R.P."/>
            <person name="Guessner J."/>
            <person name="Wuertz S."/>
            <person name="Du K."/>
            <person name="Schartl M."/>
        </authorList>
    </citation>
    <scope>NUCLEOTIDE SEQUENCE</scope>
    <source>
        <strain evidence="16">STURGEONOMICS-FGT-2020</strain>
        <tissue evidence="16">Whole blood</tissue>
    </source>
</reference>
<evidence type="ECO:0000313" key="16">
    <source>
        <dbReference type="EMBL" id="KAK1168121.1"/>
    </source>
</evidence>
<dbReference type="EMBL" id="JAGXEW010000009">
    <property type="protein sequence ID" value="KAK1168121.1"/>
    <property type="molecule type" value="Genomic_DNA"/>
</dbReference>
<evidence type="ECO:0000256" key="11">
    <source>
        <dbReference type="ARBA" id="ARBA00047899"/>
    </source>
</evidence>
<dbReference type="PROSITE" id="PS50011">
    <property type="entry name" value="PROTEIN_KINASE_DOM"/>
    <property type="match status" value="1"/>
</dbReference>
<evidence type="ECO:0000256" key="13">
    <source>
        <dbReference type="PROSITE-ProRule" id="PRU10141"/>
    </source>
</evidence>
<comment type="catalytic activity">
    <reaction evidence="11">
        <text>L-threonyl-[protein] + ATP = O-phospho-L-threonyl-[protein] + ADP + H(+)</text>
        <dbReference type="Rhea" id="RHEA:46608"/>
        <dbReference type="Rhea" id="RHEA-COMP:11060"/>
        <dbReference type="Rhea" id="RHEA-COMP:11605"/>
        <dbReference type="ChEBI" id="CHEBI:15378"/>
        <dbReference type="ChEBI" id="CHEBI:30013"/>
        <dbReference type="ChEBI" id="CHEBI:30616"/>
        <dbReference type="ChEBI" id="CHEBI:61977"/>
        <dbReference type="ChEBI" id="CHEBI:456216"/>
        <dbReference type="EC" id="2.7.11.1"/>
    </reaction>
</comment>
<name>A0AAD8G737_ACIOX</name>
<feature type="region of interest" description="Disordered" evidence="14">
    <location>
        <begin position="519"/>
        <end position="540"/>
    </location>
</feature>
<evidence type="ECO:0000313" key="17">
    <source>
        <dbReference type="Proteomes" id="UP001230051"/>
    </source>
</evidence>
<accession>A0AAD8G737</accession>
<feature type="domain" description="Protein kinase" evidence="15">
    <location>
        <begin position="49"/>
        <end position="303"/>
    </location>
</feature>
<keyword evidence="6" id="KW-0479">Metal-binding</keyword>
<dbReference type="EC" id="2.7.11.1" evidence="3"/>
<dbReference type="InterPro" id="IPR001245">
    <property type="entry name" value="Ser-Thr/Tyr_kinase_cat_dom"/>
</dbReference>
<evidence type="ECO:0000256" key="14">
    <source>
        <dbReference type="SAM" id="MobiDB-lite"/>
    </source>
</evidence>
<evidence type="ECO:0000256" key="3">
    <source>
        <dbReference type="ARBA" id="ARBA00012513"/>
    </source>
</evidence>
<keyword evidence="5" id="KW-0808">Transferase</keyword>
<dbReference type="Gene3D" id="3.30.200.20">
    <property type="entry name" value="Phosphorylase Kinase, domain 1"/>
    <property type="match status" value="1"/>
</dbReference>
<dbReference type="SMART" id="SM00220">
    <property type="entry name" value="S_TKc"/>
    <property type="match status" value="1"/>
</dbReference>
<evidence type="ECO:0000256" key="12">
    <source>
        <dbReference type="ARBA" id="ARBA00048679"/>
    </source>
</evidence>
<dbReference type="FunFam" id="3.30.200.20:FF:000097">
    <property type="entry name" value="Probable serine/threonine-protein kinase nek1"/>
    <property type="match status" value="1"/>
</dbReference>
<dbReference type="Proteomes" id="UP001230051">
    <property type="component" value="Unassembled WGS sequence"/>
</dbReference>
<gene>
    <name evidence="16" type="primary">NEK3</name>
    <name evidence="16" type="ORF">AOXY_G10992</name>
</gene>
<dbReference type="InterPro" id="IPR008271">
    <property type="entry name" value="Ser/Thr_kinase_AS"/>
</dbReference>
<comment type="catalytic activity">
    <reaction evidence="12">
        <text>L-seryl-[protein] + ATP = O-phospho-L-seryl-[protein] + ADP + H(+)</text>
        <dbReference type="Rhea" id="RHEA:17989"/>
        <dbReference type="Rhea" id="RHEA-COMP:9863"/>
        <dbReference type="Rhea" id="RHEA-COMP:11604"/>
        <dbReference type="ChEBI" id="CHEBI:15378"/>
        <dbReference type="ChEBI" id="CHEBI:29999"/>
        <dbReference type="ChEBI" id="CHEBI:30616"/>
        <dbReference type="ChEBI" id="CHEBI:83421"/>
        <dbReference type="ChEBI" id="CHEBI:456216"/>
        <dbReference type="EC" id="2.7.11.1"/>
    </reaction>
</comment>
<evidence type="ECO:0000256" key="9">
    <source>
        <dbReference type="ARBA" id="ARBA00022840"/>
    </source>
</evidence>
<dbReference type="PROSITE" id="PS00107">
    <property type="entry name" value="PROTEIN_KINASE_ATP"/>
    <property type="match status" value="1"/>
</dbReference>
<sequence>MISGNIAVSQSAQGTADQCAEKQYISQYATTGSFLKIYSGVSSLKMDCYTVLKVIGEGSYGQALLVQPRKESEKYVLKEIRLPKSQSGIQSSRNEAILLAKMKHPNIVIFRESFEADGHLYIVMEFCAGGDLMQKLKWQKGLLFPEDMILNWFTQICLGTKYIHEQRVLHRDLKSKNIFLTDKGTIKLGDFGSACILNSPEAYACTYVGTPYYVSPEIWDSKPYNNKSDVWSLGCVLYELCTLKHPFQANSWKNLILKICRGSYPPLPPHYSYELHYLIKQMFKINPKDRPSISNILTRHRVSKLIKKYLPLEVFNAVGSEKLERKPKNPNGKGSPNVPARDTNTPIKVLNNNCINVPVFYISWELPNEEQVSKWKKGEGEKVARILSEKTLEETTSEMEVTPAGPHVIFPDASKGLPRKQWSVGASNTVLHTLENAALISSGTLEPADNDGGDVVYCIGNSPRKQWVKESPEKLLNILQNANLSFAFKTYTIHKPDSHELLHGPLSHVGADDIDGDMEETVDSARLEPRSDDEDTDFEEESVLDWVAELEKMVDKS</sequence>
<proteinExistence type="inferred from homology"/>
<dbReference type="InterPro" id="IPR000719">
    <property type="entry name" value="Prot_kinase_dom"/>
</dbReference>
<dbReference type="PRINTS" id="PR00109">
    <property type="entry name" value="TYRKINASE"/>
</dbReference>
<dbReference type="FunFam" id="1.10.510.10:FF:000172">
    <property type="entry name" value="serine/threonine-protein kinase Nek1 isoform X1"/>
    <property type="match status" value="1"/>
</dbReference>
<evidence type="ECO:0000256" key="6">
    <source>
        <dbReference type="ARBA" id="ARBA00022723"/>
    </source>
</evidence>
<dbReference type="InterPro" id="IPR011009">
    <property type="entry name" value="Kinase-like_dom_sf"/>
</dbReference>
<comment type="similarity">
    <text evidence="2">Belongs to the protein kinase superfamily. NEK Ser/Thr protein kinase family. NIMA subfamily.</text>
</comment>
<evidence type="ECO:0000256" key="4">
    <source>
        <dbReference type="ARBA" id="ARBA00022527"/>
    </source>
</evidence>
<evidence type="ECO:0000259" key="15">
    <source>
        <dbReference type="PROSITE" id="PS50011"/>
    </source>
</evidence>
<organism evidence="16 17">
    <name type="scientific">Acipenser oxyrinchus oxyrinchus</name>
    <dbReference type="NCBI Taxonomy" id="40147"/>
    <lineage>
        <taxon>Eukaryota</taxon>
        <taxon>Metazoa</taxon>
        <taxon>Chordata</taxon>
        <taxon>Craniata</taxon>
        <taxon>Vertebrata</taxon>
        <taxon>Euteleostomi</taxon>
        <taxon>Actinopterygii</taxon>
        <taxon>Chondrostei</taxon>
        <taxon>Acipenseriformes</taxon>
        <taxon>Acipenseridae</taxon>
        <taxon>Acipenser</taxon>
    </lineage>
</organism>
<feature type="region of interest" description="Disordered" evidence="14">
    <location>
        <begin position="323"/>
        <end position="343"/>
    </location>
</feature>
<dbReference type="AlphaFoldDB" id="A0AAD8G737"/>
<feature type="binding site" evidence="13">
    <location>
        <position position="78"/>
    </location>
    <ligand>
        <name>ATP</name>
        <dbReference type="ChEBI" id="CHEBI:30616"/>
    </ligand>
</feature>
<comment type="cofactor">
    <cofactor evidence="1">
        <name>Mg(2+)</name>
        <dbReference type="ChEBI" id="CHEBI:18420"/>
    </cofactor>
</comment>
<dbReference type="PANTHER" id="PTHR44984">
    <property type="entry name" value="SERINE/THREONINE-PROTEIN KINASE NEK3"/>
    <property type="match status" value="1"/>
</dbReference>
<feature type="compositionally biased region" description="Acidic residues" evidence="14">
    <location>
        <begin position="531"/>
        <end position="540"/>
    </location>
</feature>